<accession>A0A2T2YEL3</accession>
<dbReference type="PANTHER" id="PTHR42754">
    <property type="entry name" value="ENDOGLUCANASE"/>
    <property type="match status" value="1"/>
</dbReference>
<dbReference type="EMBL" id="PYFT01000001">
    <property type="protein sequence ID" value="PSR53956.1"/>
    <property type="molecule type" value="Genomic_DNA"/>
</dbReference>
<evidence type="ECO:0000313" key="3">
    <source>
        <dbReference type="EMBL" id="PSR53956.1"/>
    </source>
</evidence>
<dbReference type="OrthoDB" id="5377264at2"/>
<evidence type="ECO:0000256" key="1">
    <source>
        <dbReference type="SAM" id="MobiDB-lite"/>
    </source>
</evidence>
<evidence type="ECO:0000259" key="2">
    <source>
        <dbReference type="Pfam" id="PF18962"/>
    </source>
</evidence>
<dbReference type="RefSeq" id="WP_106929127.1">
    <property type="nucleotide sequence ID" value="NZ_PYFT01000001.1"/>
</dbReference>
<feature type="region of interest" description="Disordered" evidence="1">
    <location>
        <begin position="384"/>
        <end position="403"/>
    </location>
</feature>
<dbReference type="PANTHER" id="PTHR42754:SF1">
    <property type="entry name" value="LIPOPROTEIN"/>
    <property type="match status" value="1"/>
</dbReference>
<evidence type="ECO:0000313" key="4">
    <source>
        <dbReference type="Proteomes" id="UP000240357"/>
    </source>
</evidence>
<dbReference type="Proteomes" id="UP000240357">
    <property type="component" value="Unassembled WGS sequence"/>
</dbReference>
<gene>
    <name evidence="3" type="ORF">AHMF7605_10715</name>
</gene>
<comment type="caution">
    <text evidence="3">The sequence shown here is derived from an EMBL/GenBank/DDBJ whole genome shotgun (WGS) entry which is preliminary data.</text>
</comment>
<feature type="compositionally biased region" description="Basic and acidic residues" evidence="1">
    <location>
        <begin position="657"/>
        <end position="668"/>
    </location>
</feature>
<keyword evidence="4" id="KW-1185">Reference proteome</keyword>
<proteinExistence type="predicted"/>
<dbReference type="Gene3D" id="2.60.40.4070">
    <property type="match status" value="1"/>
</dbReference>
<feature type="region of interest" description="Disordered" evidence="1">
    <location>
        <begin position="649"/>
        <end position="668"/>
    </location>
</feature>
<protein>
    <recommendedName>
        <fullName evidence="2">Secretion system C-terminal sorting domain-containing protein</fullName>
    </recommendedName>
</protein>
<dbReference type="Pfam" id="PF18962">
    <property type="entry name" value="Por_Secre_tail"/>
    <property type="match status" value="1"/>
</dbReference>
<dbReference type="InterPro" id="IPR026444">
    <property type="entry name" value="Secre_tail"/>
</dbReference>
<reference evidence="3 4" key="1">
    <citation type="submission" date="2018-03" db="EMBL/GenBank/DDBJ databases">
        <title>Adhaeribacter sp. HMF7605 Genome sequencing and assembly.</title>
        <authorList>
            <person name="Kang H."/>
            <person name="Kang J."/>
            <person name="Cha I."/>
            <person name="Kim H."/>
            <person name="Joh K."/>
        </authorList>
    </citation>
    <scope>NUCLEOTIDE SEQUENCE [LARGE SCALE GENOMIC DNA]</scope>
    <source>
        <strain evidence="3 4">HMF7605</strain>
    </source>
</reference>
<feature type="domain" description="Secretion system C-terminal sorting" evidence="2">
    <location>
        <begin position="1446"/>
        <end position="1521"/>
    </location>
</feature>
<dbReference type="NCBIfam" id="TIGR04183">
    <property type="entry name" value="Por_Secre_tail"/>
    <property type="match status" value="1"/>
</dbReference>
<dbReference type="PRINTS" id="PR00313">
    <property type="entry name" value="CABNDNGRPT"/>
</dbReference>
<sequence>MKTPLTFFQRSNWDQILTSGRRFGALLLISLGISHFSQAQTKVWDKTYGGDKEDKLHEVLPTKDGGHLLGGYSYSGISGDKTQANRSQNPTPDFWIVKLKADGSKEWDKTLGGNNYDFLYSMQPTKDGGYILGGYSQSGPNGDKSEAGRGVDGDYWVVKLKADGTKEWDKTFGGNKQDQLAAVIQTKDGGYLIGGYSRSGISGDKTEPNKGKNDLDYWIVKTDANGKKLWDKTLGGRYDDLLTSLQETTEGNLLIGGSSGSDISGDKSGASRGGGDFWVVKLQADGRKLWDKTLGGTEQEDLTALLVTKGGDYIVAGSSKSGKSGDKTEELRDTKFSDFDKYEWTSDFWVVKLNAKGNKIWDKTIGGNQFDALASVQPTKDGGILLGGTSSSDKSSEKTEGNKGSTDYWVVKLTKDGRPLWDKTIGGNNEERLTAVYQTSEGSYILGGSSRSGKSGDKSQPSKGEFDYWAVKLGYKKEQTLTFSPILDKKLGEAPFQISAKASSGLPVTFSVVSGPATIKGNIVTLTGVGHVTVKATQGGNATFQPTETTETFVVVVPSTVLWDKTFGGNVDDNLWAMTPTKDGGYILGGFSDSDSSSDKTQPRRGSLDYWIVKLNANGSKAWDKTYGGTKSDLLLTLQQTQDGGYILGGTSPSGKGGDKSEPSRDAKNNLGMEGDYWIMKLNASGDKVWDRTYGGDGEDVLTSLQQTPDNGFILGGSSSSGISGEKTQSRYGEWYDTDYWVVKINEKGDKVWDKTFGGTSRDQLNVVQLTPDGGYMVGGYSESGKDGNKTAPNKGGSDYWIIKLKADGSKKWEKTFGGTEFDELTALQPTNDGGYLVGGSSSSEISGDKTEAIVNSNRIWDDYWIIKLNADGTKEWDKTLGGSNDDRLTSLEQTQDGGYLLGGFSISDISASKTEGSKGGYDFWLVKVDADGSKKWDKTLGGDGEDYLHALHKTQQGDLVLAGSSYSNSSGDKTEANKGSDYTYDYWIVKLKVDENPTLAAWDMRYGGTGTDNFTLVIKTADGGYLSGGYTNSGKSGEKSQSSQGKNDYWIVKSDKNGKKLWDKRYGGSSDDYLNSIIQTLDGGYLLVGSSLSGKGGDKSQDSRGERDYWIVKVDAAGTKQWDKRFGGSDYDELKRVYQLPSGRYILAGTSSSPASGDKRLGSQGGQDYWVLKIAASGERIWDKSYGGSGDDVLEGLTPTLDGGFLLGGSSASGVSGDKTQASRGGSDYWLVRIDADGNLVWEKRFGGAGEDQLLALGSTGTSSGNFFVAGTSTSSKSGDKSQSNQGGKDYWLLKINGKGGKLWDQRYGGNQDDELRSIILTQDGGYLLGGSSESGKSGDKSQDSQGKKDYWLVKTDDKGLPQWDKQLGGDQAEELRTILELPGGGYVAGGRSASGVSGDRTQPSQGGTDYWLVKFTSETESVVAEREAVEAEQPETFVQSLTAYPNPFQNKISISFTLPQTQSTTIKIFDHQGNEVSTIFQGEVKANQTYEVKWQAGNKPAGLYFLQLQTPTLQQQQKLLLTK</sequence>
<organism evidence="3 4">
    <name type="scientific">Adhaeribacter arboris</name>
    <dbReference type="NCBI Taxonomy" id="2072846"/>
    <lineage>
        <taxon>Bacteria</taxon>
        <taxon>Pseudomonadati</taxon>
        <taxon>Bacteroidota</taxon>
        <taxon>Cytophagia</taxon>
        <taxon>Cytophagales</taxon>
        <taxon>Hymenobacteraceae</taxon>
        <taxon>Adhaeribacter</taxon>
    </lineage>
</organism>
<name>A0A2T2YEL3_9BACT</name>